<dbReference type="HOGENOM" id="CLU_1337770_0_0_1"/>
<dbReference type="InParanoid" id="F4RDA3"/>
<dbReference type="VEuPathDB" id="FungiDB:MELLADRAFT_95807"/>
<dbReference type="GeneID" id="18937359"/>
<dbReference type="RefSeq" id="XP_007407371.1">
    <property type="nucleotide sequence ID" value="XM_007407309.1"/>
</dbReference>
<proteinExistence type="predicted"/>
<organism evidence="3">
    <name type="scientific">Melampsora larici-populina (strain 98AG31 / pathotype 3-4-7)</name>
    <name type="common">Poplar leaf rust fungus</name>
    <dbReference type="NCBI Taxonomy" id="747676"/>
    <lineage>
        <taxon>Eukaryota</taxon>
        <taxon>Fungi</taxon>
        <taxon>Dikarya</taxon>
        <taxon>Basidiomycota</taxon>
        <taxon>Pucciniomycotina</taxon>
        <taxon>Pucciniomycetes</taxon>
        <taxon>Pucciniales</taxon>
        <taxon>Melampsoraceae</taxon>
        <taxon>Melampsora</taxon>
    </lineage>
</organism>
<sequence>MGPGWNGSLQVWHEENQLWRILPSKQLNIPIGSIHKYSSESPLISKWHRSRNSINVDGFLPSASSLNLNDQPMSCSTNNPNIDLASTPSSYNGESNDTFGPGWPGRSSMNDIGKFLSEAVKDDVTNKSAWKSVYDQYGYKYVKSTVSRYRRWLEAIDKNQLDSYLAINGHKSVQRGITHFHAAWFATDTQLQISQPSPRKRVRLD</sequence>
<reference evidence="3" key="1">
    <citation type="journal article" date="2011" name="Proc. Natl. Acad. Sci. U.S.A.">
        <title>Obligate biotrophy features unraveled by the genomic analysis of rust fungi.</title>
        <authorList>
            <person name="Duplessis S."/>
            <person name="Cuomo C.A."/>
            <person name="Lin Y.-C."/>
            <person name="Aerts A."/>
            <person name="Tisserant E."/>
            <person name="Veneault-Fourrey C."/>
            <person name="Joly D.L."/>
            <person name="Hacquard S."/>
            <person name="Amselem J."/>
            <person name="Cantarel B.L."/>
            <person name="Chiu R."/>
            <person name="Coutinho P.M."/>
            <person name="Feau N."/>
            <person name="Field M."/>
            <person name="Frey P."/>
            <person name="Gelhaye E."/>
            <person name="Goldberg J."/>
            <person name="Grabherr M.G."/>
            <person name="Kodira C.D."/>
            <person name="Kohler A."/>
            <person name="Kuees U."/>
            <person name="Lindquist E.A."/>
            <person name="Lucas S.M."/>
            <person name="Mago R."/>
            <person name="Mauceli E."/>
            <person name="Morin E."/>
            <person name="Murat C."/>
            <person name="Pangilinan J.L."/>
            <person name="Park R."/>
            <person name="Pearson M."/>
            <person name="Quesneville H."/>
            <person name="Rouhier N."/>
            <person name="Sakthikumar S."/>
            <person name="Salamov A.A."/>
            <person name="Schmutz J."/>
            <person name="Selles B."/>
            <person name="Shapiro H."/>
            <person name="Tanguay P."/>
            <person name="Tuskan G.A."/>
            <person name="Henrissat B."/>
            <person name="Van de Peer Y."/>
            <person name="Rouze P."/>
            <person name="Ellis J.G."/>
            <person name="Dodds P.N."/>
            <person name="Schein J.E."/>
            <person name="Zhong S."/>
            <person name="Hamelin R.C."/>
            <person name="Grigoriev I.V."/>
            <person name="Szabo L.J."/>
            <person name="Martin F."/>
        </authorList>
    </citation>
    <scope>NUCLEOTIDE SEQUENCE [LARGE SCALE GENOMIC DNA]</scope>
    <source>
        <strain evidence="3">98AG31 / pathotype 3-4-7</strain>
    </source>
</reference>
<evidence type="ECO:0000313" key="3">
    <source>
        <dbReference type="Proteomes" id="UP000001072"/>
    </source>
</evidence>
<dbReference type="EMBL" id="GL883097">
    <property type="protein sequence ID" value="EGG09644.1"/>
    <property type="molecule type" value="Genomic_DNA"/>
</dbReference>
<dbReference type="Proteomes" id="UP000001072">
    <property type="component" value="Unassembled WGS sequence"/>
</dbReference>
<gene>
    <name evidence="2" type="ORF">MELLADRAFT_95807</name>
</gene>
<feature type="region of interest" description="Disordered" evidence="1">
    <location>
        <begin position="77"/>
        <end position="103"/>
    </location>
</feature>
<evidence type="ECO:0000256" key="1">
    <source>
        <dbReference type="SAM" id="MobiDB-lite"/>
    </source>
</evidence>
<accession>F4RDA3</accession>
<keyword evidence="3" id="KW-1185">Reference proteome</keyword>
<protein>
    <submittedName>
        <fullName evidence="2">Uncharacterized protein</fullName>
    </submittedName>
</protein>
<feature type="compositionally biased region" description="Polar residues" evidence="1">
    <location>
        <begin position="77"/>
        <end position="98"/>
    </location>
</feature>
<evidence type="ECO:0000313" key="2">
    <source>
        <dbReference type="EMBL" id="EGG09644.1"/>
    </source>
</evidence>
<name>F4RDA3_MELLP</name>
<dbReference type="AlphaFoldDB" id="F4RDA3"/>
<dbReference type="KEGG" id="mlr:MELLADRAFT_95807"/>